<protein>
    <submittedName>
        <fullName evidence="2">Uncharacterized protein</fullName>
    </submittedName>
</protein>
<organism evidence="2 3">
    <name type="scientific">Stylosanthes scabra</name>
    <dbReference type="NCBI Taxonomy" id="79078"/>
    <lineage>
        <taxon>Eukaryota</taxon>
        <taxon>Viridiplantae</taxon>
        <taxon>Streptophyta</taxon>
        <taxon>Embryophyta</taxon>
        <taxon>Tracheophyta</taxon>
        <taxon>Spermatophyta</taxon>
        <taxon>Magnoliopsida</taxon>
        <taxon>eudicotyledons</taxon>
        <taxon>Gunneridae</taxon>
        <taxon>Pentapetalae</taxon>
        <taxon>rosids</taxon>
        <taxon>fabids</taxon>
        <taxon>Fabales</taxon>
        <taxon>Fabaceae</taxon>
        <taxon>Papilionoideae</taxon>
        <taxon>50 kb inversion clade</taxon>
        <taxon>dalbergioids sensu lato</taxon>
        <taxon>Dalbergieae</taxon>
        <taxon>Pterocarpus clade</taxon>
        <taxon>Stylosanthes</taxon>
    </lineage>
</organism>
<proteinExistence type="predicted"/>
<evidence type="ECO:0000256" key="1">
    <source>
        <dbReference type="SAM" id="MobiDB-lite"/>
    </source>
</evidence>
<feature type="region of interest" description="Disordered" evidence="1">
    <location>
        <begin position="108"/>
        <end position="147"/>
    </location>
</feature>
<name>A0ABU6Q3U7_9FABA</name>
<comment type="caution">
    <text evidence="2">The sequence shown here is derived from an EMBL/GenBank/DDBJ whole genome shotgun (WGS) entry which is preliminary data.</text>
</comment>
<evidence type="ECO:0000313" key="3">
    <source>
        <dbReference type="Proteomes" id="UP001341840"/>
    </source>
</evidence>
<sequence length="169" mass="18894">MSSLGRLYDQRGLVQYLTNGSSLWKAHQGRKLGKGMTPPQLSLESSLLYPQEENRAFTPKPPLPISLEIKRNLYHTIRRKTWQSVLHVDTTKERQLNGAESARILLNSAQGKAPTQSSDGSGGRVKGKGRGKRDSGGRDKKSKMMCSYCGKQGQDEDICFKKHGYPPYK</sequence>
<reference evidence="2 3" key="1">
    <citation type="journal article" date="2023" name="Plants (Basel)">
        <title>Bridging the Gap: Combining Genomics and Transcriptomics Approaches to Understand Stylosanthes scabra, an Orphan Legume from the Brazilian Caatinga.</title>
        <authorList>
            <person name="Ferreira-Neto J.R.C."/>
            <person name="da Silva M.D."/>
            <person name="Binneck E."/>
            <person name="de Melo N.F."/>
            <person name="da Silva R.H."/>
            <person name="de Melo A.L.T.M."/>
            <person name="Pandolfi V."/>
            <person name="Bustamante F.O."/>
            <person name="Brasileiro-Vidal A.C."/>
            <person name="Benko-Iseppon A.M."/>
        </authorList>
    </citation>
    <scope>NUCLEOTIDE SEQUENCE [LARGE SCALE GENOMIC DNA]</scope>
    <source>
        <tissue evidence="2">Leaves</tissue>
    </source>
</reference>
<dbReference type="EMBL" id="JASCZI010000004">
    <property type="protein sequence ID" value="MED6106114.1"/>
    <property type="molecule type" value="Genomic_DNA"/>
</dbReference>
<evidence type="ECO:0000313" key="2">
    <source>
        <dbReference type="EMBL" id="MED6106114.1"/>
    </source>
</evidence>
<accession>A0ABU6Q3U7</accession>
<keyword evidence="3" id="KW-1185">Reference proteome</keyword>
<gene>
    <name evidence="2" type="ORF">PIB30_002007</name>
</gene>
<dbReference type="Proteomes" id="UP001341840">
    <property type="component" value="Unassembled WGS sequence"/>
</dbReference>